<dbReference type="EMBL" id="CAXITT010000042">
    <property type="protein sequence ID" value="CAL1529070.1"/>
    <property type="molecule type" value="Genomic_DNA"/>
</dbReference>
<dbReference type="PANTHER" id="PTHR24027:SF422">
    <property type="entry name" value="CADHERIN DOMAIN-CONTAINING PROTEIN"/>
    <property type="match status" value="1"/>
</dbReference>
<dbReference type="GO" id="GO:0016477">
    <property type="term" value="P:cell migration"/>
    <property type="evidence" value="ECO:0007669"/>
    <property type="project" value="TreeGrafter"/>
</dbReference>
<keyword evidence="4" id="KW-0677">Repeat</keyword>
<dbReference type="PROSITE" id="PS50268">
    <property type="entry name" value="CADHERIN_2"/>
    <property type="match status" value="2"/>
</dbReference>
<evidence type="ECO:0000313" key="10">
    <source>
        <dbReference type="EMBL" id="CAL1529070.1"/>
    </source>
</evidence>
<dbReference type="Proteomes" id="UP001497497">
    <property type="component" value="Unassembled WGS sequence"/>
</dbReference>
<sequence>MAPGSSVGKVTVTDQDSGANREITLSLFGGSGQPYFTINNVTGAIQTLVSIDYESIQVLYLSVKAMDGGTPSLSSNCLVRVDINNLNDNPPVITPPDLTVSVAENASVGYVVYMYTATDLDNSVDLYTLVGLNNNFELNSTTGAITVKSELDRELINRTILEVRVIDRPTSADATSQSATATLTIMIGDINDNPPTIT</sequence>
<keyword evidence="2" id="KW-0812">Transmembrane</keyword>
<evidence type="ECO:0000313" key="11">
    <source>
        <dbReference type="Proteomes" id="UP001497497"/>
    </source>
</evidence>
<dbReference type="GO" id="GO:0045296">
    <property type="term" value="F:cadherin binding"/>
    <property type="evidence" value="ECO:0007669"/>
    <property type="project" value="TreeGrafter"/>
</dbReference>
<dbReference type="FunFam" id="2.60.40.60:FF:000015">
    <property type="entry name" value="FAT atypical cadherin 1"/>
    <property type="match status" value="1"/>
</dbReference>
<evidence type="ECO:0000256" key="7">
    <source>
        <dbReference type="ARBA" id="ARBA00023136"/>
    </source>
</evidence>
<feature type="domain" description="Cadherin" evidence="9">
    <location>
        <begin position="3"/>
        <end position="93"/>
    </location>
</feature>
<organism evidence="10 11">
    <name type="scientific">Lymnaea stagnalis</name>
    <name type="common">Great pond snail</name>
    <name type="synonym">Helix stagnalis</name>
    <dbReference type="NCBI Taxonomy" id="6523"/>
    <lineage>
        <taxon>Eukaryota</taxon>
        <taxon>Metazoa</taxon>
        <taxon>Spiralia</taxon>
        <taxon>Lophotrochozoa</taxon>
        <taxon>Mollusca</taxon>
        <taxon>Gastropoda</taxon>
        <taxon>Heterobranchia</taxon>
        <taxon>Euthyneura</taxon>
        <taxon>Panpulmonata</taxon>
        <taxon>Hygrophila</taxon>
        <taxon>Lymnaeoidea</taxon>
        <taxon>Lymnaeidae</taxon>
        <taxon>Lymnaea</taxon>
    </lineage>
</organism>
<dbReference type="GO" id="GO:0016342">
    <property type="term" value="C:catenin complex"/>
    <property type="evidence" value="ECO:0007669"/>
    <property type="project" value="TreeGrafter"/>
</dbReference>
<dbReference type="InterPro" id="IPR020894">
    <property type="entry name" value="Cadherin_CS"/>
</dbReference>
<reference evidence="10 11" key="1">
    <citation type="submission" date="2024-04" db="EMBL/GenBank/DDBJ databases">
        <authorList>
            <consortium name="Genoscope - CEA"/>
            <person name="William W."/>
        </authorList>
    </citation>
    <scope>NUCLEOTIDE SEQUENCE [LARGE SCALE GENOMIC DNA]</scope>
</reference>
<keyword evidence="3" id="KW-0732">Signal</keyword>
<dbReference type="InterPro" id="IPR039808">
    <property type="entry name" value="Cadherin"/>
</dbReference>
<dbReference type="AlphaFoldDB" id="A0AAV2H5W8"/>
<comment type="subcellular location">
    <subcellularLocation>
        <location evidence="1">Membrane</location>
        <topology evidence="1">Single-pass membrane protein</topology>
    </subcellularLocation>
</comment>
<accession>A0AAV2H5W8</accession>
<dbReference type="InterPro" id="IPR015919">
    <property type="entry name" value="Cadherin-like_sf"/>
</dbReference>
<comment type="caution">
    <text evidence="10">The sequence shown here is derived from an EMBL/GenBank/DDBJ whole genome shotgun (WGS) entry which is preliminary data.</text>
</comment>
<keyword evidence="7" id="KW-0472">Membrane</keyword>
<keyword evidence="5 8" id="KW-0106">Calcium</keyword>
<evidence type="ECO:0000256" key="6">
    <source>
        <dbReference type="ARBA" id="ARBA00022989"/>
    </source>
</evidence>
<evidence type="ECO:0000259" key="9">
    <source>
        <dbReference type="PROSITE" id="PS50268"/>
    </source>
</evidence>
<evidence type="ECO:0000256" key="1">
    <source>
        <dbReference type="ARBA" id="ARBA00004167"/>
    </source>
</evidence>
<dbReference type="PRINTS" id="PR00205">
    <property type="entry name" value="CADHERIN"/>
</dbReference>
<dbReference type="GO" id="GO:0007156">
    <property type="term" value="P:homophilic cell adhesion via plasma membrane adhesion molecules"/>
    <property type="evidence" value="ECO:0007669"/>
    <property type="project" value="InterPro"/>
</dbReference>
<keyword evidence="11" id="KW-1185">Reference proteome</keyword>
<evidence type="ECO:0000256" key="8">
    <source>
        <dbReference type="PROSITE-ProRule" id="PRU00043"/>
    </source>
</evidence>
<evidence type="ECO:0000256" key="5">
    <source>
        <dbReference type="ARBA" id="ARBA00022837"/>
    </source>
</evidence>
<evidence type="ECO:0000256" key="3">
    <source>
        <dbReference type="ARBA" id="ARBA00022729"/>
    </source>
</evidence>
<evidence type="ECO:0000256" key="2">
    <source>
        <dbReference type="ARBA" id="ARBA00022692"/>
    </source>
</evidence>
<name>A0AAV2H5W8_LYMST</name>
<dbReference type="SMART" id="SM00112">
    <property type="entry name" value="CA"/>
    <property type="match status" value="2"/>
</dbReference>
<feature type="non-terminal residue" evidence="10">
    <location>
        <position position="198"/>
    </location>
</feature>
<dbReference type="InterPro" id="IPR002126">
    <property type="entry name" value="Cadherin-like_dom"/>
</dbReference>
<dbReference type="CDD" id="cd11304">
    <property type="entry name" value="Cadherin_repeat"/>
    <property type="match status" value="2"/>
</dbReference>
<dbReference type="GO" id="GO:0008013">
    <property type="term" value="F:beta-catenin binding"/>
    <property type="evidence" value="ECO:0007669"/>
    <property type="project" value="TreeGrafter"/>
</dbReference>
<gene>
    <name evidence="10" type="ORF">GSLYS_00003225001</name>
</gene>
<keyword evidence="6" id="KW-1133">Transmembrane helix</keyword>
<dbReference type="PANTHER" id="PTHR24027">
    <property type="entry name" value="CADHERIN-23"/>
    <property type="match status" value="1"/>
</dbReference>
<proteinExistence type="predicted"/>
<dbReference type="Pfam" id="PF00028">
    <property type="entry name" value="Cadherin"/>
    <property type="match status" value="2"/>
</dbReference>
<dbReference type="PROSITE" id="PS00232">
    <property type="entry name" value="CADHERIN_1"/>
    <property type="match status" value="1"/>
</dbReference>
<dbReference type="Gene3D" id="2.60.40.60">
    <property type="entry name" value="Cadherins"/>
    <property type="match status" value="2"/>
</dbReference>
<feature type="domain" description="Cadherin" evidence="9">
    <location>
        <begin position="94"/>
        <end position="197"/>
    </location>
</feature>
<protein>
    <recommendedName>
        <fullName evidence="9">Cadherin domain-containing protein</fullName>
    </recommendedName>
</protein>
<dbReference type="GO" id="GO:0005509">
    <property type="term" value="F:calcium ion binding"/>
    <property type="evidence" value="ECO:0007669"/>
    <property type="project" value="UniProtKB-UniRule"/>
</dbReference>
<dbReference type="SUPFAM" id="SSF49313">
    <property type="entry name" value="Cadherin-like"/>
    <property type="match status" value="2"/>
</dbReference>
<evidence type="ECO:0000256" key="4">
    <source>
        <dbReference type="ARBA" id="ARBA00022737"/>
    </source>
</evidence>